<sequence>MKNNQKVIMLHGWTDGDIADIPEFLPDNPANWMGWTKQELEKIGYKVFTPFIRYGYKSDYEDWKKKIEKYDIDENTILVGWSSGGAFWVRWLGETKQRVKKLILVAPAKVVGNSKMNNAKGINPEQRLQWDKFHDFITDPTIKDRVAEIIIFISNDADWLVEASNLYKKELNAKLINIPDQGHFTNKERLSPEFTKILEYFKS</sequence>
<dbReference type="EMBL" id="MFQW01000051">
    <property type="protein sequence ID" value="OGH84991.1"/>
    <property type="molecule type" value="Genomic_DNA"/>
</dbReference>
<dbReference type="Gene3D" id="3.40.50.1820">
    <property type="entry name" value="alpha/beta hydrolase"/>
    <property type="match status" value="1"/>
</dbReference>
<reference evidence="1 2" key="1">
    <citation type="journal article" date="2016" name="Nat. Commun.">
        <title>Thousands of microbial genomes shed light on interconnected biogeochemical processes in an aquifer system.</title>
        <authorList>
            <person name="Anantharaman K."/>
            <person name="Brown C.T."/>
            <person name="Hug L.A."/>
            <person name="Sharon I."/>
            <person name="Castelle C.J."/>
            <person name="Probst A.J."/>
            <person name="Thomas B.C."/>
            <person name="Singh A."/>
            <person name="Wilkins M.J."/>
            <person name="Karaoz U."/>
            <person name="Brodie E.L."/>
            <person name="Williams K.H."/>
            <person name="Hubbard S.S."/>
            <person name="Banfield J.F."/>
        </authorList>
    </citation>
    <scope>NUCLEOTIDE SEQUENCE [LARGE SCALE GENOMIC DNA]</scope>
</reference>
<evidence type="ECO:0008006" key="3">
    <source>
        <dbReference type="Google" id="ProtNLM"/>
    </source>
</evidence>
<accession>A0A1F6NM51</accession>
<proteinExistence type="predicted"/>
<evidence type="ECO:0000313" key="1">
    <source>
        <dbReference type="EMBL" id="OGH84991.1"/>
    </source>
</evidence>
<dbReference type="InterPro" id="IPR029058">
    <property type="entry name" value="AB_hydrolase_fold"/>
</dbReference>
<protein>
    <recommendedName>
        <fullName evidence="3">AB hydrolase-1 domain-containing protein</fullName>
    </recommendedName>
</protein>
<name>A0A1F6NM51_9BACT</name>
<dbReference type="PANTHER" id="PTHR15394">
    <property type="entry name" value="SERINE HYDROLASE RBBP9"/>
    <property type="match status" value="1"/>
</dbReference>
<organism evidence="1 2">
    <name type="scientific">Candidatus Magasanikbacteria bacterium RIFOXYC12_FULL_33_11</name>
    <dbReference type="NCBI Taxonomy" id="1798701"/>
    <lineage>
        <taxon>Bacteria</taxon>
        <taxon>Candidatus Magasanikiibacteriota</taxon>
    </lineage>
</organism>
<gene>
    <name evidence="1" type="ORF">A2493_01405</name>
</gene>
<dbReference type="Proteomes" id="UP000178349">
    <property type="component" value="Unassembled WGS sequence"/>
</dbReference>
<dbReference type="SUPFAM" id="SSF53474">
    <property type="entry name" value="alpha/beta-Hydrolases"/>
    <property type="match status" value="1"/>
</dbReference>
<comment type="caution">
    <text evidence="1">The sequence shown here is derived from an EMBL/GenBank/DDBJ whole genome shotgun (WGS) entry which is preliminary data.</text>
</comment>
<dbReference type="GO" id="GO:0016787">
    <property type="term" value="F:hydrolase activity"/>
    <property type="evidence" value="ECO:0007669"/>
    <property type="project" value="InterPro"/>
</dbReference>
<dbReference type="AlphaFoldDB" id="A0A1F6NM51"/>
<evidence type="ECO:0000313" key="2">
    <source>
        <dbReference type="Proteomes" id="UP000178349"/>
    </source>
</evidence>
<dbReference type="InterPro" id="IPR010662">
    <property type="entry name" value="RBBP9/YdeN"/>
</dbReference>
<dbReference type="PANTHER" id="PTHR15394:SF3">
    <property type="entry name" value="SERINE HYDROLASE RBBP9"/>
    <property type="match status" value="1"/>
</dbReference>
<dbReference type="Pfam" id="PF06821">
    <property type="entry name" value="Ser_hydrolase"/>
    <property type="match status" value="1"/>
</dbReference>